<organism evidence="2 3">
    <name type="scientific">Puccinia coronata f. sp. avenae</name>
    <dbReference type="NCBI Taxonomy" id="200324"/>
    <lineage>
        <taxon>Eukaryota</taxon>
        <taxon>Fungi</taxon>
        <taxon>Dikarya</taxon>
        <taxon>Basidiomycota</taxon>
        <taxon>Pucciniomycotina</taxon>
        <taxon>Pucciniomycetes</taxon>
        <taxon>Pucciniales</taxon>
        <taxon>Pucciniaceae</taxon>
        <taxon>Puccinia</taxon>
    </lineage>
</organism>
<keyword evidence="1" id="KW-0732">Signal</keyword>
<evidence type="ECO:0000313" key="2">
    <source>
        <dbReference type="EMBL" id="PLW07896.1"/>
    </source>
</evidence>
<feature type="chain" id="PRO_5014762753" description="Pectate lyase" evidence="1">
    <location>
        <begin position="23"/>
        <end position="181"/>
    </location>
</feature>
<sequence>MISALIVLVLITLASVPTAVEAQSKQRCGNMYFDHGNGGETNIADCTNDGNVAYKCDLDSCHGGEGAGNPRTHPMSNFAFVKCSNADLNGNPISNPDKRVYVYNFGFNRATNRLDVLGYTKPTKSNVTPAHFNCDGNTGVTVVTGLNMKRALVIPTINMLASKTIAHGFFDRPDKTTGALD</sequence>
<comment type="caution">
    <text evidence="2">The sequence shown here is derived from an EMBL/GenBank/DDBJ whole genome shotgun (WGS) entry which is preliminary data.</text>
</comment>
<protein>
    <recommendedName>
        <fullName evidence="4">Pectate lyase</fullName>
    </recommendedName>
</protein>
<feature type="signal peptide" evidence="1">
    <location>
        <begin position="1"/>
        <end position="22"/>
    </location>
</feature>
<dbReference type="EMBL" id="PGCI01001098">
    <property type="protein sequence ID" value="PLW07896.1"/>
    <property type="molecule type" value="Genomic_DNA"/>
</dbReference>
<dbReference type="AlphaFoldDB" id="A0A2N5S3S6"/>
<evidence type="ECO:0008006" key="4">
    <source>
        <dbReference type="Google" id="ProtNLM"/>
    </source>
</evidence>
<name>A0A2N5S3S6_9BASI</name>
<dbReference type="Proteomes" id="UP000235392">
    <property type="component" value="Unassembled WGS sequence"/>
</dbReference>
<accession>A0A2N5S3S6</accession>
<proteinExistence type="predicted"/>
<evidence type="ECO:0000256" key="1">
    <source>
        <dbReference type="SAM" id="SignalP"/>
    </source>
</evidence>
<gene>
    <name evidence="2" type="ORF">PCASD_20345</name>
</gene>
<reference evidence="2 3" key="1">
    <citation type="submission" date="2017-11" db="EMBL/GenBank/DDBJ databases">
        <title>De novo assembly and phasing of dikaryotic genomes from two isolates of Puccinia coronata f. sp. avenae, the causal agent of oat crown rust.</title>
        <authorList>
            <person name="Miller M.E."/>
            <person name="Zhang Y."/>
            <person name="Omidvar V."/>
            <person name="Sperschneider J."/>
            <person name="Schwessinger B."/>
            <person name="Raley C."/>
            <person name="Palmer J.M."/>
            <person name="Garnica D."/>
            <person name="Upadhyaya N."/>
            <person name="Rathjen J."/>
            <person name="Taylor J.M."/>
            <person name="Park R.F."/>
            <person name="Dodds P.N."/>
            <person name="Hirsch C.D."/>
            <person name="Kianian S.F."/>
            <person name="Figueroa M."/>
        </authorList>
    </citation>
    <scope>NUCLEOTIDE SEQUENCE [LARGE SCALE GENOMIC DNA]</scope>
    <source>
        <strain evidence="2">12SD80</strain>
    </source>
</reference>
<evidence type="ECO:0000313" key="3">
    <source>
        <dbReference type="Proteomes" id="UP000235392"/>
    </source>
</evidence>